<keyword evidence="1" id="KW-0472">Membrane</keyword>
<evidence type="ECO:0000313" key="2">
    <source>
        <dbReference type="EMBL" id="TWU62183.1"/>
    </source>
</evidence>
<accession>A0A5C6FP70</accession>
<evidence type="ECO:0000256" key="1">
    <source>
        <dbReference type="SAM" id="Phobius"/>
    </source>
</evidence>
<dbReference type="AlphaFoldDB" id="A0A5C6FP70"/>
<organism evidence="2 3">
    <name type="scientific">Crateriforma conspicua</name>
    <dbReference type="NCBI Taxonomy" id="2527996"/>
    <lineage>
        <taxon>Bacteria</taxon>
        <taxon>Pseudomonadati</taxon>
        <taxon>Planctomycetota</taxon>
        <taxon>Planctomycetia</taxon>
        <taxon>Planctomycetales</taxon>
        <taxon>Planctomycetaceae</taxon>
        <taxon>Crateriforma</taxon>
    </lineage>
</organism>
<proteinExistence type="predicted"/>
<protein>
    <submittedName>
        <fullName evidence="2">Uncharacterized protein</fullName>
    </submittedName>
</protein>
<feature type="transmembrane region" description="Helical" evidence="1">
    <location>
        <begin position="62"/>
        <end position="81"/>
    </location>
</feature>
<evidence type="ECO:0000313" key="3">
    <source>
        <dbReference type="Proteomes" id="UP000316476"/>
    </source>
</evidence>
<feature type="transmembrane region" description="Helical" evidence="1">
    <location>
        <begin position="21"/>
        <end position="42"/>
    </location>
</feature>
<keyword evidence="1" id="KW-0812">Transmembrane</keyword>
<keyword evidence="1" id="KW-1133">Transmembrane helix</keyword>
<comment type="caution">
    <text evidence="2">The sequence shown here is derived from an EMBL/GenBank/DDBJ whole genome shotgun (WGS) entry which is preliminary data.</text>
</comment>
<feature type="transmembrane region" description="Helical" evidence="1">
    <location>
        <begin position="102"/>
        <end position="130"/>
    </location>
</feature>
<dbReference type="Proteomes" id="UP000316476">
    <property type="component" value="Unassembled WGS sequence"/>
</dbReference>
<name>A0A5C6FP70_9PLAN</name>
<sequence length="134" mass="15210">MAEFRKPKHDKNQPKPMRARMWWIVISPSAWAVHFLACYITAAIWCEKFSDSGNKRNLDLGVTAYTLVALAVIAGVTWLSFKNFRRSDPPVPFNFDAPSERTDFLSFTAFLLSLLSLVATLFTALVFVMVRSCD</sequence>
<dbReference type="EMBL" id="SJPZ01000002">
    <property type="protein sequence ID" value="TWU62183.1"/>
    <property type="molecule type" value="Genomic_DNA"/>
</dbReference>
<reference evidence="2 3" key="1">
    <citation type="submission" date="2019-02" db="EMBL/GenBank/DDBJ databases">
        <title>Deep-cultivation of Planctomycetes and their phenomic and genomic characterization uncovers novel biology.</title>
        <authorList>
            <person name="Wiegand S."/>
            <person name="Jogler M."/>
            <person name="Boedeker C."/>
            <person name="Pinto D."/>
            <person name="Vollmers J."/>
            <person name="Rivas-Marin E."/>
            <person name="Kohn T."/>
            <person name="Peeters S.H."/>
            <person name="Heuer A."/>
            <person name="Rast P."/>
            <person name="Oberbeckmann S."/>
            <person name="Bunk B."/>
            <person name="Jeske O."/>
            <person name="Meyerdierks A."/>
            <person name="Storesund J.E."/>
            <person name="Kallscheuer N."/>
            <person name="Luecker S."/>
            <person name="Lage O.M."/>
            <person name="Pohl T."/>
            <person name="Merkel B.J."/>
            <person name="Hornburger P."/>
            <person name="Mueller R.-W."/>
            <person name="Bruemmer F."/>
            <person name="Labrenz M."/>
            <person name="Spormann A.M."/>
            <person name="Op Den Camp H."/>
            <person name="Overmann J."/>
            <person name="Amann R."/>
            <person name="Jetten M.S.M."/>
            <person name="Mascher T."/>
            <person name="Medema M.H."/>
            <person name="Devos D.P."/>
            <person name="Kaster A.-K."/>
            <person name="Ovreas L."/>
            <person name="Rohde M."/>
            <person name="Galperin M.Y."/>
            <person name="Jogler C."/>
        </authorList>
    </citation>
    <scope>NUCLEOTIDE SEQUENCE [LARGE SCALE GENOMIC DNA]</scope>
    <source>
        <strain evidence="2 3">V7</strain>
    </source>
</reference>
<gene>
    <name evidence="2" type="ORF">V7x_39120</name>
</gene>